<keyword evidence="2" id="KW-1185">Reference proteome</keyword>
<protein>
    <submittedName>
        <fullName evidence="1">Uncharacterized protein</fullName>
    </submittedName>
</protein>
<evidence type="ECO:0000313" key="2">
    <source>
        <dbReference type="Proteomes" id="UP000501003"/>
    </source>
</evidence>
<dbReference type="EMBL" id="CP054056">
    <property type="protein sequence ID" value="QKJ24950.1"/>
    <property type="molecule type" value="Genomic_DNA"/>
</dbReference>
<evidence type="ECO:0000313" key="1">
    <source>
        <dbReference type="EMBL" id="QKJ24950.1"/>
    </source>
</evidence>
<dbReference type="AlphaFoldDB" id="A0A7D4QB41"/>
<dbReference type="Proteomes" id="UP000501003">
    <property type="component" value="Chromosome"/>
</dbReference>
<dbReference type="KEGG" id="aqg:HRU87_01730"/>
<name>A0A7D4QB41_9MICO</name>
<proteinExistence type="predicted"/>
<reference evidence="1 2" key="1">
    <citation type="submission" date="2020-05" db="EMBL/GenBank/DDBJ databases">
        <title>Aquirufa sp. strain 15G-AUS-rot a new Aquirufa species.</title>
        <authorList>
            <person name="Pitt A."/>
            <person name="Hahn M.W."/>
        </authorList>
    </citation>
    <scope>NUCLEOTIDE SEQUENCE [LARGE SCALE GENOMIC DNA]</scope>
    <source>
        <strain evidence="1 2">15G-AUS-rot</strain>
    </source>
</reference>
<dbReference type="RefSeq" id="WP_173493247.1">
    <property type="nucleotide sequence ID" value="NZ_CP054056.1"/>
</dbReference>
<organism evidence="1 2">
    <name type="scientific">Aquiluna borgnonia</name>
    <dbReference type="NCBI Taxonomy" id="2499157"/>
    <lineage>
        <taxon>Bacteria</taxon>
        <taxon>Bacillati</taxon>
        <taxon>Actinomycetota</taxon>
        <taxon>Actinomycetes</taxon>
        <taxon>Micrococcales</taxon>
        <taxon>Microbacteriaceae</taxon>
        <taxon>Luna cluster</taxon>
        <taxon>Luna-1 subcluster</taxon>
        <taxon>Aquiluna</taxon>
    </lineage>
</organism>
<gene>
    <name evidence="1" type="ORF">HRU87_01730</name>
</gene>
<accession>A0A7D4QB41</accession>
<sequence>MPSYEFTNTHLVIRFKPLEKLAALTGDLSIPWESVRGATEDFGAVPGELGIRAPGTGWPGSIATGTFYKRSRRQFVWWLKGHIPVIVELKTHRFERLILGSSDPKSLAQQINSRAAAN</sequence>